<evidence type="ECO:0000256" key="10">
    <source>
        <dbReference type="HAMAP-Rule" id="MF_01031"/>
    </source>
</evidence>
<dbReference type="PANTHER" id="PTHR43345:SF5">
    <property type="entry name" value="3-ISOPROPYLMALATE DEHYDRATASE SMALL SUBUNIT"/>
    <property type="match status" value="1"/>
</dbReference>
<dbReference type="GO" id="GO:0003861">
    <property type="term" value="F:3-isopropylmalate dehydratase activity"/>
    <property type="evidence" value="ECO:0007669"/>
    <property type="project" value="UniProtKB-UniRule"/>
</dbReference>
<keyword evidence="6 10" id="KW-0432">Leucine biosynthesis</keyword>
<dbReference type="NCBIfam" id="NF002458">
    <property type="entry name" value="PRK01641.1"/>
    <property type="match status" value="1"/>
</dbReference>
<dbReference type="SUPFAM" id="SSF52016">
    <property type="entry name" value="LeuD/IlvD-like"/>
    <property type="match status" value="1"/>
</dbReference>
<dbReference type="InterPro" id="IPR000573">
    <property type="entry name" value="AconitaseA/IPMdHydase_ssu_swvl"/>
</dbReference>
<dbReference type="Pfam" id="PF00694">
    <property type="entry name" value="Aconitase_C"/>
    <property type="match status" value="1"/>
</dbReference>
<sequence length="214" mass="23471">MEPFTYLTGTAVPLLRANVDTDAICPSHFKPAELSKHGFGEALFLDWRYRPDGTVNSGFVLNQDRYRAASILIAGPNFGCGSSRETAVWALRDAGFRAVISPSFALIFETNCIRNGILPLTIPVDVHRELVDETFGSGIQSLLSIDLVAQLIGIPNGPRHSFTIDARTRAQLISGLDAIGQTLAHRGLIDGFRRLDRQRRPWVYGGPNRKATAP</sequence>
<gene>
    <name evidence="10" type="primary">leuD</name>
    <name evidence="12" type="ORF">AWB85_09075</name>
</gene>
<dbReference type="NCBIfam" id="TIGR00171">
    <property type="entry name" value="leuD"/>
    <property type="match status" value="1"/>
</dbReference>
<dbReference type="RefSeq" id="WP_064631260.1">
    <property type="nucleotide sequence ID" value="NZ_LQYE01000027.1"/>
</dbReference>
<accession>A0A179V8K9</accession>
<comment type="pathway">
    <text evidence="3 10">Amino-acid biosynthesis; L-leucine biosynthesis; L-leucine from 3-methyl-2-oxobutanoate: step 2/4.</text>
</comment>
<dbReference type="InterPro" id="IPR004431">
    <property type="entry name" value="3-IsopropMal_deHydase_ssu"/>
</dbReference>
<evidence type="ECO:0000256" key="5">
    <source>
        <dbReference type="ARBA" id="ARBA00011271"/>
    </source>
</evidence>
<dbReference type="CDD" id="cd01577">
    <property type="entry name" value="IPMI_Swivel"/>
    <property type="match status" value="1"/>
</dbReference>
<keyword evidence="8 10" id="KW-0456">Lyase</keyword>
<dbReference type="PANTHER" id="PTHR43345">
    <property type="entry name" value="3-ISOPROPYLMALATE DEHYDRATASE SMALL SUBUNIT 2-RELATED-RELATED"/>
    <property type="match status" value="1"/>
</dbReference>
<evidence type="ECO:0000256" key="8">
    <source>
        <dbReference type="ARBA" id="ARBA00023239"/>
    </source>
</evidence>
<dbReference type="GO" id="GO:0009316">
    <property type="term" value="C:3-isopropylmalate dehydratase complex"/>
    <property type="evidence" value="ECO:0007669"/>
    <property type="project" value="InterPro"/>
</dbReference>
<dbReference type="Proteomes" id="UP000186919">
    <property type="component" value="Unassembled WGS sequence"/>
</dbReference>
<evidence type="ECO:0000256" key="1">
    <source>
        <dbReference type="ARBA" id="ARBA00000491"/>
    </source>
</evidence>
<organism evidence="12 13">
    <name type="scientific">Mycobacteroides immunogenum</name>
    <dbReference type="NCBI Taxonomy" id="83262"/>
    <lineage>
        <taxon>Bacteria</taxon>
        <taxon>Bacillati</taxon>
        <taxon>Actinomycetota</taxon>
        <taxon>Actinomycetes</taxon>
        <taxon>Mycobacteriales</taxon>
        <taxon>Mycobacteriaceae</taxon>
        <taxon>Mycobacteroides</taxon>
    </lineage>
</organism>
<dbReference type="UniPathway" id="UPA00048">
    <property type="reaction ID" value="UER00071"/>
</dbReference>
<evidence type="ECO:0000256" key="3">
    <source>
        <dbReference type="ARBA" id="ARBA00004729"/>
    </source>
</evidence>
<keyword evidence="9 10" id="KW-0100">Branched-chain amino acid biosynthesis</keyword>
<evidence type="ECO:0000259" key="11">
    <source>
        <dbReference type="Pfam" id="PF00694"/>
    </source>
</evidence>
<protein>
    <recommendedName>
        <fullName evidence="10">3-isopropylmalate dehydratase small subunit</fullName>
        <ecNumber evidence="10">4.2.1.33</ecNumber>
    </recommendedName>
    <alternativeName>
        <fullName evidence="10">Alpha-IPM isomerase</fullName>
        <shortName evidence="10">IPMI</shortName>
    </alternativeName>
    <alternativeName>
        <fullName evidence="10">Isopropylmalate isomerase</fullName>
    </alternativeName>
</protein>
<reference evidence="12 13" key="1">
    <citation type="submission" date="2016-01" db="EMBL/GenBank/DDBJ databases">
        <title>Mycobacterium immunogenum strain CD11_6 genome sequencing and assembly.</title>
        <authorList>
            <person name="Kaur G."/>
            <person name="Nair G.R."/>
            <person name="Mayilraj S."/>
        </authorList>
    </citation>
    <scope>NUCLEOTIDE SEQUENCE [LARGE SCALE GENOMIC DNA]</scope>
    <source>
        <strain evidence="12 13">CD11-6</strain>
    </source>
</reference>
<evidence type="ECO:0000256" key="9">
    <source>
        <dbReference type="ARBA" id="ARBA00023304"/>
    </source>
</evidence>
<dbReference type="InterPro" id="IPR015928">
    <property type="entry name" value="Aconitase/3IPM_dehydase_swvl"/>
</dbReference>
<comment type="catalytic activity">
    <reaction evidence="1 10">
        <text>(2R,3S)-3-isopropylmalate = (2S)-2-isopropylmalate</text>
        <dbReference type="Rhea" id="RHEA:32287"/>
        <dbReference type="ChEBI" id="CHEBI:1178"/>
        <dbReference type="ChEBI" id="CHEBI:35121"/>
        <dbReference type="EC" id="4.2.1.33"/>
    </reaction>
</comment>
<dbReference type="AlphaFoldDB" id="A0A179V8K9"/>
<comment type="similarity">
    <text evidence="4 10">Belongs to the LeuD family. LeuD type 1 subfamily.</text>
</comment>
<dbReference type="InterPro" id="IPR033940">
    <property type="entry name" value="IPMI_Swivel"/>
</dbReference>
<evidence type="ECO:0000256" key="7">
    <source>
        <dbReference type="ARBA" id="ARBA00022605"/>
    </source>
</evidence>
<feature type="domain" description="Aconitase A/isopropylmalate dehydratase small subunit swivel" evidence="11">
    <location>
        <begin position="1"/>
        <end position="123"/>
    </location>
</feature>
<comment type="function">
    <text evidence="2 10">Catalyzes the isomerization between 2-isopropylmalate and 3-isopropylmalate, via the formation of 2-isopropylmaleate.</text>
</comment>
<comment type="subunit">
    <text evidence="5 10">Heterodimer of LeuC and LeuD.</text>
</comment>
<dbReference type="EC" id="4.2.1.33" evidence="10"/>
<dbReference type="InterPro" id="IPR050075">
    <property type="entry name" value="LeuD"/>
</dbReference>
<evidence type="ECO:0000256" key="4">
    <source>
        <dbReference type="ARBA" id="ARBA00009845"/>
    </source>
</evidence>
<keyword evidence="7 10" id="KW-0028">Amino-acid biosynthesis</keyword>
<dbReference type="HAMAP" id="MF_01031">
    <property type="entry name" value="LeuD_type1"/>
    <property type="match status" value="1"/>
</dbReference>
<evidence type="ECO:0000313" key="12">
    <source>
        <dbReference type="EMBL" id="OAT68240.1"/>
    </source>
</evidence>
<dbReference type="GO" id="GO:0009098">
    <property type="term" value="P:L-leucine biosynthetic process"/>
    <property type="evidence" value="ECO:0007669"/>
    <property type="project" value="UniProtKB-UniRule"/>
</dbReference>
<comment type="caution">
    <text evidence="12">The sequence shown here is derived from an EMBL/GenBank/DDBJ whole genome shotgun (WGS) entry which is preliminary data.</text>
</comment>
<evidence type="ECO:0000313" key="13">
    <source>
        <dbReference type="Proteomes" id="UP000186919"/>
    </source>
</evidence>
<proteinExistence type="inferred from homology"/>
<dbReference type="Gene3D" id="3.20.19.10">
    <property type="entry name" value="Aconitase, domain 4"/>
    <property type="match status" value="1"/>
</dbReference>
<evidence type="ECO:0000256" key="6">
    <source>
        <dbReference type="ARBA" id="ARBA00022430"/>
    </source>
</evidence>
<dbReference type="EMBL" id="LQYE01000027">
    <property type="protein sequence ID" value="OAT68240.1"/>
    <property type="molecule type" value="Genomic_DNA"/>
</dbReference>
<evidence type="ECO:0000256" key="2">
    <source>
        <dbReference type="ARBA" id="ARBA00002695"/>
    </source>
</evidence>
<name>A0A179V8K9_9MYCO</name>